<dbReference type="Gene3D" id="3.90.550.10">
    <property type="entry name" value="Spore Coat Polysaccharide Biosynthesis Protein SpsA, Chain A"/>
    <property type="match status" value="1"/>
</dbReference>
<evidence type="ECO:0000256" key="6">
    <source>
        <dbReference type="ARBA" id="ARBA00022989"/>
    </source>
</evidence>
<dbReference type="AlphaFoldDB" id="I0IFE2"/>
<evidence type="ECO:0000256" key="4">
    <source>
        <dbReference type="ARBA" id="ARBA00022692"/>
    </source>
</evidence>
<evidence type="ECO:0000256" key="7">
    <source>
        <dbReference type="ARBA" id="ARBA00023136"/>
    </source>
</evidence>
<accession>I0IFE2</accession>
<gene>
    <name evidence="9" type="ordered locus">PSMK_18210</name>
</gene>
<evidence type="ECO:0000313" key="9">
    <source>
        <dbReference type="EMBL" id="BAM03980.1"/>
    </source>
</evidence>
<evidence type="ECO:0000256" key="3">
    <source>
        <dbReference type="ARBA" id="ARBA00022679"/>
    </source>
</evidence>
<evidence type="ECO:0000256" key="2">
    <source>
        <dbReference type="ARBA" id="ARBA00022676"/>
    </source>
</evidence>
<name>I0IFE2_PHYMF</name>
<dbReference type="SUPFAM" id="SSF53448">
    <property type="entry name" value="Nucleotide-diphospho-sugar transferases"/>
    <property type="match status" value="1"/>
</dbReference>
<keyword evidence="10" id="KW-1185">Reference proteome</keyword>
<organism evidence="9 10">
    <name type="scientific">Phycisphaera mikurensis (strain NBRC 102666 / KCTC 22515 / FYK2301M01)</name>
    <dbReference type="NCBI Taxonomy" id="1142394"/>
    <lineage>
        <taxon>Bacteria</taxon>
        <taxon>Pseudomonadati</taxon>
        <taxon>Planctomycetota</taxon>
        <taxon>Phycisphaerae</taxon>
        <taxon>Phycisphaerales</taxon>
        <taxon>Phycisphaeraceae</taxon>
        <taxon>Phycisphaera</taxon>
    </lineage>
</organism>
<dbReference type="STRING" id="1142394.PSMK_18210"/>
<dbReference type="EMBL" id="AP012338">
    <property type="protein sequence ID" value="BAM03980.1"/>
    <property type="molecule type" value="Genomic_DNA"/>
</dbReference>
<dbReference type="eggNOG" id="COG0463">
    <property type="taxonomic scope" value="Bacteria"/>
</dbReference>
<dbReference type="InterPro" id="IPR029044">
    <property type="entry name" value="Nucleotide-diphossugar_trans"/>
</dbReference>
<dbReference type="InterPro" id="IPR050256">
    <property type="entry name" value="Glycosyltransferase_2"/>
</dbReference>
<dbReference type="KEGG" id="phm:PSMK_18210"/>
<protein>
    <submittedName>
        <fullName evidence="9">Putative glycosyltransferase</fullName>
    </submittedName>
</protein>
<evidence type="ECO:0000256" key="1">
    <source>
        <dbReference type="ARBA" id="ARBA00022475"/>
    </source>
</evidence>
<dbReference type="Pfam" id="PF00535">
    <property type="entry name" value="Glycos_transf_2"/>
    <property type="match status" value="1"/>
</dbReference>
<dbReference type="Proteomes" id="UP000007881">
    <property type="component" value="Chromosome"/>
</dbReference>
<dbReference type="InterPro" id="IPR001173">
    <property type="entry name" value="Glyco_trans_2-like"/>
</dbReference>
<evidence type="ECO:0000259" key="8">
    <source>
        <dbReference type="Pfam" id="PF00535"/>
    </source>
</evidence>
<dbReference type="GO" id="GO:0099621">
    <property type="term" value="F:undecaprenyl-phosphate 4-deoxy-4-formamido-L-arabinose transferase activity"/>
    <property type="evidence" value="ECO:0007669"/>
    <property type="project" value="TreeGrafter"/>
</dbReference>
<keyword evidence="4" id="KW-0812">Transmembrane</keyword>
<dbReference type="HOGENOM" id="CLU_033536_11_0_0"/>
<keyword evidence="6" id="KW-1133">Transmembrane helix</keyword>
<sequence length="262" mass="27667">MTARPPATAPDPPPPPPLISVVVPARDEEASLRPLVAEVLGVMDRCRIAAELVVADDGSRDGSVSLLRRLAAGEPRLRVVTLARGLGQSAALSAGIGEARGAWIATLDADGQNVAADLPRLLRRLQARGAGLAQGCRVRRRDRRMKRLASGVGRLGRRALLGDPIRDTGCATRVARASVARAWPLQRPGTHRFLPVLTAAAGTAVIEVPVRHRPRAAGRSHYGYLGRGWRGCADLLRIRCALSVRSPGGGATRCGFLGRPAG</sequence>
<keyword evidence="1" id="KW-1003">Cell membrane</keyword>
<keyword evidence="3 9" id="KW-0808">Transferase</keyword>
<keyword evidence="7" id="KW-0472">Membrane</keyword>
<dbReference type="PANTHER" id="PTHR48090:SF3">
    <property type="entry name" value="UNDECAPRENYL-PHOSPHATE 4-DEOXY-4-FORMAMIDO-L-ARABINOSE TRANSFERASE"/>
    <property type="match status" value="1"/>
</dbReference>
<keyword evidence="5" id="KW-0448">Lipopolysaccharide biosynthesis</keyword>
<dbReference type="RefSeq" id="WP_014437198.1">
    <property type="nucleotide sequence ID" value="NC_017080.1"/>
</dbReference>
<dbReference type="GO" id="GO:0005886">
    <property type="term" value="C:plasma membrane"/>
    <property type="evidence" value="ECO:0007669"/>
    <property type="project" value="TreeGrafter"/>
</dbReference>
<evidence type="ECO:0000313" key="10">
    <source>
        <dbReference type="Proteomes" id="UP000007881"/>
    </source>
</evidence>
<reference evidence="9 10" key="1">
    <citation type="submission" date="2012-02" db="EMBL/GenBank/DDBJ databases">
        <title>Complete genome sequence of Phycisphaera mikurensis NBRC 102666.</title>
        <authorList>
            <person name="Ankai A."/>
            <person name="Hosoyama A."/>
            <person name="Terui Y."/>
            <person name="Sekine M."/>
            <person name="Fukai R."/>
            <person name="Kato Y."/>
            <person name="Nakamura S."/>
            <person name="Yamada-Narita S."/>
            <person name="Kawakoshi A."/>
            <person name="Fukunaga Y."/>
            <person name="Yamazaki S."/>
            <person name="Fujita N."/>
        </authorList>
    </citation>
    <scope>NUCLEOTIDE SEQUENCE [LARGE SCALE GENOMIC DNA]</scope>
    <source>
        <strain evidence="10">NBRC 102666 / KCTC 22515 / FYK2301M01</strain>
    </source>
</reference>
<feature type="domain" description="Glycosyltransferase 2-like" evidence="8">
    <location>
        <begin position="20"/>
        <end position="144"/>
    </location>
</feature>
<dbReference type="PANTHER" id="PTHR48090">
    <property type="entry name" value="UNDECAPRENYL-PHOSPHATE 4-DEOXY-4-FORMAMIDO-L-ARABINOSE TRANSFERASE-RELATED"/>
    <property type="match status" value="1"/>
</dbReference>
<proteinExistence type="predicted"/>
<dbReference type="GO" id="GO:0009103">
    <property type="term" value="P:lipopolysaccharide biosynthetic process"/>
    <property type="evidence" value="ECO:0007669"/>
    <property type="project" value="UniProtKB-KW"/>
</dbReference>
<evidence type="ECO:0000256" key="5">
    <source>
        <dbReference type="ARBA" id="ARBA00022985"/>
    </source>
</evidence>
<keyword evidence="2" id="KW-0328">Glycosyltransferase</keyword>